<dbReference type="InterPro" id="IPR036291">
    <property type="entry name" value="NAD(P)-bd_dom_sf"/>
</dbReference>
<proteinExistence type="inferred from homology"/>
<gene>
    <name evidence="3" type="ORF">CD33_05640</name>
</gene>
<evidence type="ECO:0000313" key="4">
    <source>
        <dbReference type="Proteomes" id="UP000030408"/>
    </source>
</evidence>
<evidence type="ECO:0000256" key="1">
    <source>
        <dbReference type="ARBA" id="ARBA00007637"/>
    </source>
</evidence>
<name>A0A0A3I1V3_9BACL</name>
<sequence>MLVTGATGFLGQHLVKRLAEEGYRVTAIGRNKTIGNALPRGVRFVQASLEDREAIFQAMQNQELVVHCGALSSVWGKYDAFYNANVLGTQNMVDSALFYKIKRFVHVSTPSIYFSLQERSKLDVKEDSALPDPAVNYYAKTKRMAEEVVDEAFIKGLQTITIRPRALFGPGDNAIIPRLIKTNQKSGLPFIDEARILTDITYIENVVDAICLCLHSDERTVGKKYNITNGEPMYLNDILEKVFTLLGQPMKKKNIQYGSILRVASILEKTYRLLHIKKEPIITPYTVTVLAHSQTLNIDAARTELGYNPRISVEEGIHKFAEWWKVQNVTI</sequence>
<feature type="domain" description="NAD-dependent epimerase/dehydratase" evidence="2">
    <location>
        <begin position="1"/>
        <end position="227"/>
    </location>
</feature>
<dbReference type="InterPro" id="IPR001509">
    <property type="entry name" value="Epimerase_deHydtase"/>
</dbReference>
<evidence type="ECO:0000259" key="2">
    <source>
        <dbReference type="Pfam" id="PF01370"/>
    </source>
</evidence>
<dbReference type="RefSeq" id="WP_036198930.1">
    <property type="nucleotide sequence ID" value="NZ_AVCY01000012.1"/>
</dbReference>
<reference evidence="3 4" key="1">
    <citation type="submission" date="2014-02" db="EMBL/GenBank/DDBJ databases">
        <title>Draft genome sequence of Lysinibacillus sinduriensis JCM 15800.</title>
        <authorList>
            <person name="Zhang F."/>
            <person name="Wang G."/>
            <person name="Zhang L."/>
        </authorList>
    </citation>
    <scope>NUCLEOTIDE SEQUENCE [LARGE SCALE GENOMIC DNA]</scope>
    <source>
        <strain evidence="3 4">JCM 15800</strain>
    </source>
</reference>
<comment type="caution">
    <text evidence="3">The sequence shown here is derived from an EMBL/GenBank/DDBJ whole genome shotgun (WGS) entry which is preliminary data.</text>
</comment>
<comment type="similarity">
    <text evidence="1">Belongs to the NAD(P)-dependent epimerase/dehydratase family.</text>
</comment>
<dbReference type="Gene3D" id="3.40.50.720">
    <property type="entry name" value="NAD(P)-binding Rossmann-like Domain"/>
    <property type="match status" value="1"/>
</dbReference>
<dbReference type="STRING" id="1384057.CD33_05640"/>
<keyword evidence="4" id="KW-1185">Reference proteome</keyword>
<dbReference type="Proteomes" id="UP000030408">
    <property type="component" value="Unassembled WGS sequence"/>
</dbReference>
<dbReference type="PANTHER" id="PTHR43000">
    <property type="entry name" value="DTDP-D-GLUCOSE 4,6-DEHYDRATASE-RELATED"/>
    <property type="match status" value="1"/>
</dbReference>
<dbReference type="Pfam" id="PF01370">
    <property type="entry name" value="Epimerase"/>
    <property type="match status" value="1"/>
</dbReference>
<dbReference type="EMBL" id="JPVO01000044">
    <property type="protein sequence ID" value="KGR76643.1"/>
    <property type="molecule type" value="Genomic_DNA"/>
</dbReference>
<organism evidence="3 4">
    <name type="scientific">Ureibacillus sinduriensis BLB-1 = JCM 15800</name>
    <dbReference type="NCBI Taxonomy" id="1384057"/>
    <lineage>
        <taxon>Bacteria</taxon>
        <taxon>Bacillati</taxon>
        <taxon>Bacillota</taxon>
        <taxon>Bacilli</taxon>
        <taxon>Bacillales</taxon>
        <taxon>Caryophanaceae</taxon>
        <taxon>Ureibacillus</taxon>
    </lineage>
</organism>
<dbReference type="eggNOG" id="COG0451">
    <property type="taxonomic scope" value="Bacteria"/>
</dbReference>
<accession>A0A0A3I1V3</accession>
<protein>
    <submittedName>
        <fullName evidence="3">3-beta hydroxysteroid dehydrogenase</fullName>
    </submittedName>
</protein>
<dbReference type="AlphaFoldDB" id="A0A0A3I1V3"/>
<evidence type="ECO:0000313" key="3">
    <source>
        <dbReference type="EMBL" id="KGR76643.1"/>
    </source>
</evidence>
<dbReference type="SUPFAM" id="SSF51735">
    <property type="entry name" value="NAD(P)-binding Rossmann-fold domains"/>
    <property type="match status" value="1"/>
</dbReference>